<dbReference type="Proteomes" id="UP000559598">
    <property type="component" value="Unassembled WGS sequence"/>
</dbReference>
<sequence>MAFINLLLFVILAICFVTDIKKRKIYNIVTFPSLIVSLVWHTATGGWDGLLFSLSGCFIGFGILLIPYLLGGMGAGDVKLMAVIGAAKGTVFVLTTAVYMGLLGGILAIGVLLFRKGMWQQAKAVIYSLCGFRYGLKIPIYIDSRHVKQTYPYGVAIVGGALVTLMGKGWLLL</sequence>
<feature type="transmembrane region" description="Helical" evidence="2">
    <location>
        <begin position="151"/>
        <end position="171"/>
    </location>
</feature>
<feature type="transmembrane region" description="Helical" evidence="2">
    <location>
        <begin position="90"/>
        <end position="114"/>
    </location>
</feature>
<feature type="transmembrane region" description="Helical" evidence="2">
    <location>
        <begin position="50"/>
        <end position="70"/>
    </location>
</feature>
<keyword evidence="4" id="KW-0378">Hydrolase</keyword>
<name>A0A840DJX6_9BACL</name>
<organism evidence="4 5">
    <name type="scientific">Anoxybacteroides voinovskiense</name>
    <dbReference type="NCBI Taxonomy" id="230470"/>
    <lineage>
        <taxon>Bacteria</taxon>
        <taxon>Bacillati</taxon>
        <taxon>Bacillota</taxon>
        <taxon>Bacilli</taxon>
        <taxon>Bacillales</taxon>
        <taxon>Anoxybacillaceae</taxon>
        <taxon>Anoxybacteroides</taxon>
    </lineage>
</organism>
<evidence type="ECO:0000256" key="1">
    <source>
        <dbReference type="ARBA" id="ARBA00005801"/>
    </source>
</evidence>
<evidence type="ECO:0000259" key="3">
    <source>
        <dbReference type="Pfam" id="PF01478"/>
    </source>
</evidence>
<keyword evidence="2" id="KW-0812">Transmembrane</keyword>
<protein>
    <submittedName>
        <fullName evidence="4">Prepilin peptidase CpaA</fullName>
        <ecNumber evidence="4">3.4.23.43</ecNumber>
    </submittedName>
</protein>
<dbReference type="InterPro" id="IPR050882">
    <property type="entry name" value="Prepilin_peptidase/N-MTase"/>
</dbReference>
<dbReference type="Pfam" id="PF01478">
    <property type="entry name" value="Peptidase_A24"/>
    <property type="match status" value="1"/>
</dbReference>
<accession>A0A840DJX6</accession>
<feature type="transmembrane region" description="Helical" evidence="2">
    <location>
        <begin position="25"/>
        <end position="43"/>
    </location>
</feature>
<dbReference type="GO" id="GO:0006465">
    <property type="term" value="P:signal peptide processing"/>
    <property type="evidence" value="ECO:0007669"/>
    <property type="project" value="TreeGrafter"/>
</dbReference>
<evidence type="ECO:0000313" key="5">
    <source>
        <dbReference type="Proteomes" id="UP000559598"/>
    </source>
</evidence>
<dbReference type="InterPro" id="IPR000045">
    <property type="entry name" value="Prepilin_IV_endopep_pep"/>
</dbReference>
<comment type="caution">
    <text evidence="4">The sequence shown here is derived from an EMBL/GenBank/DDBJ whole genome shotgun (WGS) entry which is preliminary data.</text>
</comment>
<dbReference type="RefSeq" id="WP_183183736.1">
    <property type="nucleotide sequence ID" value="NZ_BMNP01000004.1"/>
</dbReference>
<keyword evidence="5" id="KW-1185">Reference proteome</keyword>
<dbReference type="AlphaFoldDB" id="A0A840DJX6"/>
<dbReference type="EC" id="3.4.23.43" evidence="4"/>
<evidence type="ECO:0000313" key="4">
    <source>
        <dbReference type="EMBL" id="MBB4073374.1"/>
    </source>
</evidence>
<proteinExistence type="inferred from homology"/>
<reference evidence="4 5" key="1">
    <citation type="submission" date="2020-08" db="EMBL/GenBank/DDBJ databases">
        <title>Genomic Encyclopedia of Type Strains, Phase IV (KMG-IV): sequencing the most valuable type-strain genomes for metagenomic binning, comparative biology and taxonomic classification.</title>
        <authorList>
            <person name="Goeker M."/>
        </authorList>
    </citation>
    <scope>NUCLEOTIDE SEQUENCE [LARGE SCALE GENOMIC DNA]</scope>
    <source>
        <strain evidence="4 5">DSM 17075</strain>
    </source>
</reference>
<dbReference type="PANTHER" id="PTHR30487">
    <property type="entry name" value="TYPE 4 PREPILIN-LIKE PROTEINS LEADER PEPTIDE-PROCESSING ENZYME"/>
    <property type="match status" value="1"/>
</dbReference>
<evidence type="ECO:0000256" key="2">
    <source>
        <dbReference type="SAM" id="Phobius"/>
    </source>
</evidence>
<feature type="domain" description="Prepilin type IV endopeptidase peptidase" evidence="3">
    <location>
        <begin position="6"/>
        <end position="109"/>
    </location>
</feature>
<keyword evidence="2" id="KW-1133">Transmembrane helix</keyword>
<keyword evidence="2" id="KW-0472">Membrane</keyword>
<gene>
    <name evidence="4" type="ORF">GGR02_001136</name>
</gene>
<comment type="similarity">
    <text evidence="1">Belongs to the peptidase A24 family.</text>
</comment>
<dbReference type="PANTHER" id="PTHR30487:SF0">
    <property type="entry name" value="PREPILIN LEADER PEPTIDASE_N-METHYLTRANSFERASE-RELATED"/>
    <property type="match status" value="1"/>
</dbReference>
<dbReference type="GO" id="GO:0004190">
    <property type="term" value="F:aspartic-type endopeptidase activity"/>
    <property type="evidence" value="ECO:0007669"/>
    <property type="project" value="UniProtKB-EC"/>
</dbReference>
<dbReference type="GO" id="GO:0005886">
    <property type="term" value="C:plasma membrane"/>
    <property type="evidence" value="ECO:0007669"/>
    <property type="project" value="TreeGrafter"/>
</dbReference>
<dbReference type="EMBL" id="JACIDE010000006">
    <property type="protein sequence ID" value="MBB4073374.1"/>
    <property type="molecule type" value="Genomic_DNA"/>
</dbReference>
<dbReference type="Gene3D" id="1.20.120.1220">
    <property type="match status" value="1"/>
</dbReference>